<dbReference type="Proteomes" id="UP000005496">
    <property type="component" value="Unassembled WGS sequence"/>
</dbReference>
<proteinExistence type="inferred from homology"/>
<keyword evidence="2" id="KW-0808">Transferase</keyword>
<gene>
    <name evidence="6" type="ORF">Dthio_PD1587</name>
</gene>
<dbReference type="eggNOG" id="COG3550">
    <property type="taxonomic scope" value="Bacteria"/>
</dbReference>
<protein>
    <submittedName>
        <fullName evidence="6">HipA N-terminal domain protein</fullName>
    </submittedName>
</protein>
<reference evidence="6" key="1">
    <citation type="submission" date="2010-05" db="EMBL/GenBank/DDBJ databases">
        <title>The draft genome of Desulfonatronospira thiodismutans ASO3-1.</title>
        <authorList>
            <consortium name="US DOE Joint Genome Institute (JGI-PGF)"/>
            <person name="Lucas S."/>
            <person name="Copeland A."/>
            <person name="Lapidus A."/>
            <person name="Cheng J.-F."/>
            <person name="Bruce D."/>
            <person name="Goodwin L."/>
            <person name="Pitluck S."/>
            <person name="Chertkov O."/>
            <person name="Brettin T."/>
            <person name="Detter J.C."/>
            <person name="Han C."/>
            <person name="Land M.L."/>
            <person name="Hauser L."/>
            <person name="Kyrpides N."/>
            <person name="Mikhailova N."/>
            <person name="Muyzer G."/>
            <person name="Woyke T."/>
        </authorList>
    </citation>
    <scope>NUCLEOTIDE SEQUENCE [LARGE SCALE GENOMIC DNA]</scope>
    <source>
        <strain evidence="6">ASO3-1</strain>
    </source>
</reference>
<dbReference type="InterPro" id="IPR012893">
    <property type="entry name" value="HipA-like_C"/>
</dbReference>
<keyword evidence="7" id="KW-1185">Reference proteome</keyword>
<dbReference type="PANTHER" id="PTHR37419">
    <property type="entry name" value="SERINE/THREONINE-PROTEIN KINASE TOXIN HIPA"/>
    <property type="match status" value="1"/>
</dbReference>
<name>D6SNB0_9BACT</name>
<dbReference type="CDD" id="cd17793">
    <property type="entry name" value="HipA"/>
    <property type="match status" value="1"/>
</dbReference>
<dbReference type="GO" id="GO:0005829">
    <property type="term" value="C:cytosol"/>
    <property type="evidence" value="ECO:0007669"/>
    <property type="project" value="TreeGrafter"/>
</dbReference>
<keyword evidence="3" id="KW-0418">Kinase</keyword>
<evidence type="ECO:0000259" key="4">
    <source>
        <dbReference type="Pfam" id="PF07804"/>
    </source>
</evidence>
<sequence>MDESLLVYFNETLTGKLWLGENRTYHFRYFPEWLRDPHSIPLSVSLPLQDVTNSGDAVKFFFANILPEGSVRDRVAAKLGLSTENIFSLLRELGGDCAGAISLYPEGALLPERQKAYRKLSALELEKIAADLPKRPLLAGEDGLRLSLAGAQDKLPLRFDGKSFYLPVGGAPSTHIFKPSIPHLKRTVFNEAFCMALARASGLPAPECTVLNLGSNHALLVARYDRLVDYEEIRRVHQEDFCQALGQSPEIKYEAEGGPGLKDCSDLLRRHSASPARDLMLLLRWTLFNVLLGNADAHAKNLSLLYDQGKAPRLAPFYDLISTLMYQELSRKLAMKIGGENRPEWLMNRHWCRMAEELDLKPKFVLDELGLFCQAVREAVDPALEGFAEHSSAHTFLGKLAGAVKDRTERNMKEIN</sequence>
<dbReference type="InterPro" id="IPR017508">
    <property type="entry name" value="HipA_N1"/>
</dbReference>
<feature type="domain" description="HipA-like C-terminal" evidence="4">
    <location>
        <begin position="146"/>
        <end position="376"/>
    </location>
</feature>
<evidence type="ECO:0000256" key="3">
    <source>
        <dbReference type="ARBA" id="ARBA00022777"/>
    </source>
</evidence>
<accession>D6SNB0</accession>
<evidence type="ECO:0000313" key="7">
    <source>
        <dbReference type="Proteomes" id="UP000005496"/>
    </source>
</evidence>
<dbReference type="OrthoDB" id="9805913at2"/>
<dbReference type="RefSeq" id="WP_008869564.1">
    <property type="nucleotide sequence ID" value="NZ_ACJN02000002.1"/>
</dbReference>
<dbReference type="PANTHER" id="PTHR37419:SF1">
    <property type="entry name" value="SERINE_THREONINE-PROTEIN KINASE TOXIN HIPA"/>
    <property type="match status" value="1"/>
</dbReference>
<dbReference type="Pfam" id="PF07804">
    <property type="entry name" value="HipA_C"/>
    <property type="match status" value="1"/>
</dbReference>
<evidence type="ECO:0000259" key="5">
    <source>
        <dbReference type="Pfam" id="PF13657"/>
    </source>
</evidence>
<evidence type="ECO:0000256" key="1">
    <source>
        <dbReference type="ARBA" id="ARBA00010164"/>
    </source>
</evidence>
<dbReference type="InterPro" id="IPR052028">
    <property type="entry name" value="HipA_Ser/Thr_kinase"/>
</dbReference>
<comment type="caution">
    <text evidence="6">The sequence shown here is derived from an EMBL/GenBank/DDBJ whole genome shotgun (WGS) entry which is preliminary data.</text>
</comment>
<feature type="domain" description="HipA N-terminal subdomain 1" evidence="5">
    <location>
        <begin position="5"/>
        <end position="103"/>
    </location>
</feature>
<organism evidence="6 7">
    <name type="scientific">Desulfonatronospira thiodismutans ASO3-1</name>
    <dbReference type="NCBI Taxonomy" id="555779"/>
    <lineage>
        <taxon>Bacteria</taxon>
        <taxon>Pseudomonadati</taxon>
        <taxon>Thermodesulfobacteriota</taxon>
        <taxon>Desulfovibrionia</taxon>
        <taxon>Desulfovibrionales</taxon>
        <taxon>Desulfonatronovibrionaceae</taxon>
        <taxon>Desulfonatronospira</taxon>
    </lineage>
</organism>
<comment type="similarity">
    <text evidence="1">Belongs to the HipA Ser/Thr kinase family.</text>
</comment>
<dbReference type="AlphaFoldDB" id="D6SNB0"/>
<evidence type="ECO:0000313" key="6">
    <source>
        <dbReference type="EMBL" id="EFI34236.1"/>
    </source>
</evidence>
<dbReference type="NCBIfam" id="TIGR03071">
    <property type="entry name" value="couple_hipA"/>
    <property type="match status" value="1"/>
</dbReference>
<dbReference type="Pfam" id="PF13657">
    <property type="entry name" value="Couple_hipA"/>
    <property type="match status" value="1"/>
</dbReference>
<dbReference type="Gene3D" id="1.10.1070.20">
    <property type="match status" value="1"/>
</dbReference>
<dbReference type="EMBL" id="ACJN02000002">
    <property type="protein sequence ID" value="EFI34236.1"/>
    <property type="molecule type" value="Genomic_DNA"/>
</dbReference>
<evidence type="ECO:0000256" key="2">
    <source>
        <dbReference type="ARBA" id="ARBA00022679"/>
    </source>
</evidence>
<dbReference type="GO" id="GO:0004674">
    <property type="term" value="F:protein serine/threonine kinase activity"/>
    <property type="evidence" value="ECO:0007669"/>
    <property type="project" value="TreeGrafter"/>
</dbReference>